<protein>
    <submittedName>
        <fullName evidence="1">Uncharacterized protein</fullName>
    </submittedName>
</protein>
<evidence type="ECO:0000313" key="2">
    <source>
        <dbReference type="Proteomes" id="UP000191987"/>
    </source>
</evidence>
<accession>A0A1S7QQP0</accession>
<gene>
    <name evidence="1" type="ORF">AGR7C_Lc100018</name>
</gene>
<dbReference type="EMBL" id="FBWG01000028">
    <property type="protein sequence ID" value="CUX40352.1"/>
    <property type="molecule type" value="Genomic_DNA"/>
</dbReference>
<reference evidence="1 2" key="1">
    <citation type="submission" date="2016-01" db="EMBL/GenBank/DDBJ databases">
        <authorList>
            <person name="Oliw E.H."/>
        </authorList>
    </citation>
    <scope>NUCLEOTIDE SEQUENCE [LARGE SCALE GENOMIC DNA]</scope>
    <source>
        <strain evidence="1 2">Zutra 3-1</strain>
    </source>
</reference>
<sequence length="61" mass="6600">MTWRLTASGNSNQLVFGPIVGQDDNLANDQVAFLSWGSISPYNRRYCPAIQSQSGGAGIIR</sequence>
<dbReference type="Proteomes" id="UP000191987">
    <property type="component" value="Unassembled WGS sequence"/>
</dbReference>
<name>A0A1S7QQP0_9HYPH</name>
<dbReference type="AlphaFoldDB" id="A0A1S7QQP0"/>
<organism evidence="1 2">
    <name type="scientific">Agrobacterium deltaense Zutra 3/1</name>
    <dbReference type="NCBI Taxonomy" id="1183427"/>
    <lineage>
        <taxon>Bacteria</taxon>
        <taxon>Pseudomonadati</taxon>
        <taxon>Pseudomonadota</taxon>
        <taxon>Alphaproteobacteria</taxon>
        <taxon>Hyphomicrobiales</taxon>
        <taxon>Rhizobiaceae</taxon>
        <taxon>Rhizobium/Agrobacterium group</taxon>
        <taxon>Agrobacterium</taxon>
    </lineage>
</organism>
<evidence type="ECO:0000313" key="1">
    <source>
        <dbReference type="EMBL" id="CUX40352.1"/>
    </source>
</evidence>
<proteinExistence type="predicted"/>